<dbReference type="SUPFAM" id="SSF56672">
    <property type="entry name" value="DNA/RNA polymerases"/>
    <property type="match status" value="1"/>
</dbReference>
<protein>
    <recommendedName>
        <fullName evidence="8">RNA-directed RNA polymerase</fullName>
        <ecNumber evidence="8">2.7.7.48</ecNumber>
    </recommendedName>
</protein>
<evidence type="ECO:0000256" key="7">
    <source>
        <dbReference type="ARBA" id="ARBA00048744"/>
    </source>
</evidence>
<keyword evidence="6 8" id="KW-0693">Viral RNA replication</keyword>
<dbReference type="Pfam" id="PF02123">
    <property type="entry name" value="RdRP_4"/>
    <property type="match status" value="1"/>
</dbReference>
<dbReference type="GO" id="GO:0000166">
    <property type="term" value="F:nucleotide binding"/>
    <property type="evidence" value="ECO:0007669"/>
    <property type="project" value="UniProtKB-KW"/>
</dbReference>
<keyword evidence="4 8" id="KW-0548">Nucleotidyltransferase</keyword>
<accession>A0A509ELT7</accession>
<evidence type="ECO:0000256" key="6">
    <source>
        <dbReference type="ARBA" id="ARBA00022953"/>
    </source>
</evidence>
<dbReference type="InterPro" id="IPR007094">
    <property type="entry name" value="RNA-dir_pol_PSvirus"/>
</dbReference>
<dbReference type="GO" id="GO:0039694">
    <property type="term" value="P:viral RNA genome replication"/>
    <property type="evidence" value="ECO:0007669"/>
    <property type="project" value="InterPro"/>
</dbReference>
<dbReference type="InterPro" id="IPR001795">
    <property type="entry name" value="RNA-dir_pol_luteovirus"/>
</dbReference>
<dbReference type="PROSITE" id="PS50507">
    <property type="entry name" value="RDRP_SSRNA_POS"/>
    <property type="match status" value="1"/>
</dbReference>
<evidence type="ECO:0000313" key="10">
    <source>
        <dbReference type="EMBL" id="VUD77425.1"/>
    </source>
</evidence>
<keyword evidence="2 8" id="KW-0696">RNA-directed RNA polymerase</keyword>
<comment type="similarity">
    <text evidence="1">Belongs to the totiviridae RNA-directed RNA polymerase family.</text>
</comment>
<evidence type="ECO:0000256" key="2">
    <source>
        <dbReference type="ARBA" id="ARBA00022484"/>
    </source>
</evidence>
<keyword evidence="3 8" id="KW-0808">Transferase</keyword>
<sequence>MPMKKPKGRVTVTLSSIYDNKDGNFKNVVPRNSDPMPLTFRKSNSGGHILVPFRRAEYVLIDVIEGDYGCETISYSYYGSVVKADTICRGGMTYVYYHVDQLLSPMSRNILGILSRHFMDDFTGYYNDMCSLDNVFLGSGVASPQQRHTLHSIKNLSKAKISAEHHIHYTAEEVWSTLDSAQRSKAEHALRITNEATTTMMGGVMLWLAMLPDELHKRFVNTDILDADTMVEFARRAKKLSVTAKSYQNIVEVDLRTVFEVDVLVNRDVGKVDWEGEKQNRVKPDTVNISKKTVYDEARKLFSRTDNTRLKPRKLKWEDFWKTRWQWSASGSVHSQYAIDIQNLPKERELRNKFILLTQTPYREFDFYATRKPQIQAWSSVKYEWGKMRAIYGTDLTSYILAHYAFYNCEDTLPNEFPVGNKARPSYVSAKVGAILKGRIPLCIDFEDFNSGHRNDSMEAVLQAYIDEFHEDLDPMQLSAAEWTKQSISATIVNDNMGTKTQYKTNGTLMSGWRLTTYMNSILNYIYTKLLTKDTESTYQSVHNGDDVLLGVRNFDIARRAVFNADKYNVRLQRSKCTFGGIAEFLRVDRVRGDFGQYLSRNVATLMHARIESKLALSVVDLVEASEERLREFIQRGGSPKTAARLRSIAYDRYSKIYETDTATLYRIKYSHRVAGGISDGLGAPIDQVINKDQVGRIAELPDYLPGIADYSNVLKKSLNLNMEVSKIAKRIYSATLNAVKLERTKVHTEVPENIEQLKVYRALYKAHSDATDNAAFGKAILTGFVFDVLSRNDKANTLMGILYQSKDPMQLLKVIA</sequence>
<evidence type="ECO:0000256" key="4">
    <source>
        <dbReference type="ARBA" id="ARBA00022695"/>
    </source>
</evidence>
<keyword evidence="5 8" id="KW-0547">Nucleotide-binding</keyword>
<name>A0A509ELT7_9VIRU</name>
<reference evidence="10" key="1">
    <citation type="submission" date="2019-06" db="EMBL/GenBank/DDBJ databases">
        <authorList>
            <person name="Nyilasi I."/>
        </authorList>
    </citation>
    <scope>NUCLEOTIDE SEQUENCE</scope>
</reference>
<evidence type="ECO:0000256" key="3">
    <source>
        <dbReference type="ARBA" id="ARBA00022679"/>
    </source>
</evidence>
<dbReference type="GO" id="GO:0003968">
    <property type="term" value="F:RNA-directed RNA polymerase activity"/>
    <property type="evidence" value="ECO:0007669"/>
    <property type="project" value="UniProtKB-KW"/>
</dbReference>
<organism evidence="10">
    <name type="scientific">Umbelopsis ramanniana virus 4</name>
    <dbReference type="NCBI Taxonomy" id="2583334"/>
    <lineage>
        <taxon>Viruses</taxon>
        <taxon>Riboviria</taxon>
        <taxon>Orthornavirae</taxon>
        <taxon>Duplornaviricota</taxon>
        <taxon>Chrymotiviricetes</taxon>
        <taxon>Ghabrivirales</taxon>
        <taxon>Totiviridae</taxon>
    </lineage>
</organism>
<evidence type="ECO:0000256" key="5">
    <source>
        <dbReference type="ARBA" id="ARBA00022741"/>
    </source>
</evidence>
<evidence type="ECO:0000259" key="9">
    <source>
        <dbReference type="PROSITE" id="PS50507"/>
    </source>
</evidence>
<comment type="catalytic activity">
    <reaction evidence="7 8">
        <text>RNA(n) + a ribonucleoside 5'-triphosphate = RNA(n+1) + diphosphate</text>
        <dbReference type="Rhea" id="RHEA:21248"/>
        <dbReference type="Rhea" id="RHEA-COMP:14527"/>
        <dbReference type="Rhea" id="RHEA-COMP:17342"/>
        <dbReference type="ChEBI" id="CHEBI:33019"/>
        <dbReference type="ChEBI" id="CHEBI:61557"/>
        <dbReference type="ChEBI" id="CHEBI:140395"/>
        <dbReference type="EC" id="2.7.7.48"/>
    </reaction>
</comment>
<dbReference type="GO" id="GO:0003723">
    <property type="term" value="F:RNA binding"/>
    <property type="evidence" value="ECO:0007669"/>
    <property type="project" value="InterPro"/>
</dbReference>
<dbReference type="EMBL" id="LR595928">
    <property type="protein sequence ID" value="VUD77425.1"/>
    <property type="molecule type" value="Genomic_RNA"/>
</dbReference>
<evidence type="ECO:0000256" key="1">
    <source>
        <dbReference type="ARBA" id="ARBA00010455"/>
    </source>
</evidence>
<proteinExistence type="inferred from homology"/>
<dbReference type="InterPro" id="IPR043502">
    <property type="entry name" value="DNA/RNA_pol_sf"/>
</dbReference>
<dbReference type="EC" id="2.7.7.48" evidence="8"/>
<dbReference type="GO" id="GO:0006351">
    <property type="term" value="P:DNA-templated transcription"/>
    <property type="evidence" value="ECO:0007669"/>
    <property type="project" value="InterPro"/>
</dbReference>
<evidence type="ECO:0000256" key="8">
    <source>
        <dbReference type="RuleBase" id="RU364050"/>
    </source>
</evidence>
<feature type="domain" description="RdRp catalytic" evidence="9">
    <location>
        <begin position="439"/>
        <end position="560"/>
    </location>
</feature>
<gene>
    <name evidence="10" type="primary">RdRp</name>
</gene>